<feature type="compositionally biased region" description="Low complexity" evidence="1">
    <location>
        <begin position="239"/>
        <end position="250"/>
    </location>
</feature>
<sequence>MEAEQVLEEIAKEFAAKRAAGLVPTVPVPARTLLWEEMARTERSRIGKRGQCVYGRDTGTVCGCTTYKKLRIPGQDNPGGVCECCNHGAPWHRLTGGSNALRSRATTNTMLRSHASRLASLLPSEAGSREYDDDYDDDDDEDLDDDEIAMEMAVPYGYDTAAAHTQQHQPQPPPLHQRRPSLDSVTSSFGLPRRLSSSTTNSLEKLLKAIHNYRQLGLSEDEIEAKIREDFPAAPANPPAAASAAQLSSL</sequence>
<feature type="compositionally biased region" description="Acidic residues" evidence="1">
    <location>
        <begin position="131"/>
        <end position="143"/>
    </location>
</feature>
<comment type="caution">
    <text evidence="2">The sequence shown here is derived from an EMBL/GenBank/DDBJ whole genome shotgun (WGS) entry which is preliminary data.</text>
</comment>
<organism evidence="2 3">
    <name type="scientific">Lagenidium giganteum</name>
    <dbReference type="NCBI Taxonomy" id="4803"/>
    <lineage>
        <taxon>Eukaryota</taxon>
        <taxon>Sar</taxon>
        <taxon>Stramenopiles</taxon>
        <taxon>Oomycota</taxon>
        <taxon>Peronosporomycetes</taxon>
        <taxon>Pythiales</taxon>
        <taxon>Pythiaceae</taxon>
    </lineage>
</organism>
<dbReference type="Proteomes" id="UP001146120">
    <property type="component" value="Unassembled WGS sequence"/>
</dbReference>
<feature type="region of interest" description="Disordered" evidence="1">
    <location>
        <begin position="229"/>
        <end position="250"/>
    </location>
</feature>
<reference evidence="2" key="1">
    <citation type="submission" date="2022-11" db="EMBL/GenBank/DDBJ databases">
        <authorList>
            <person name="Morgan W.R."/>
            <person name="Tartar A."/>
        </authorList>
    </citation>
    <scope>NUCLEOTIDE SEQUENCE</scope>
    <source>
        <strain evidence="2">ARSEF 373</strain>
    </source>
</reference>
<accession>A0AAV2YHW4</accession>
<name>A0AAV2YHW4_9STRA</name>
<dbReference type="EMBL" id="DAKRPA010000306">
    <property type="protein sequence ID" value="DAZ93580.1"/>
    <property type="molecule type" value="Genomic_DNA"/>
</dbReference>
<feature type="compositionally biased region" description="Polar residues" evidence="1">
    <location>
        <begin position="183"/>
        <end position="197"/>
    </location>
</feature>
<dbReference type="AlphaFoldDB" id="A0AAV2YHW4"/>
<gene>
    <name evidence="2" type="ORF">N0F65_009928</name>
</gene>
<feature type="region of interest" description="Disordered" evidence="1">
    <location>
        <begin position="118"/>
        <end position="143"/>
    </location>
</feature>
<feature type="region of interest" description="Disordered" evidence="1">
    <location>
        <begin position="164"/>
        <end position="197"/>
    </location>
</feature>
<keyword evidence="3" id="KW-1185">Reference proteome</keyword>
<evidence type="ECO:0000256" key="1">
    <source>
        <dbReference type="SAM" id="MobiDB-lite"/>
    </source>
</evidence>
<proteinExistence type="predicted"/>
<protein>
    <submittedName>
        <fullName evidence="2">Uncharacterized protein</fullName>
    </submittedName>
</protein>
<reference evidence="2" key="2">
    <citation type="journal article" date="2023" name="Microbiol Resour">
        <title>Decontamination and Annotation of the Draft Genome Sequence of the Oomycete Lagenidium giganteum ARSEF 373.</title>
        <authorList>
            <person name="Morgan W.R."/>
            <person name="Tartar A."/>
        </authorList>
    </citation>
    <scope>NUCLEOTIDE SEQUENCE</scope>
    <source>
        <strain evidence="2">ARSEF 373</strain>
    </source>
</reference>
<evidence type="ECO:0000313" key="2">
    <source>
        <dbReference type="EMBL" id="DAZ93580.1"/>
    </source>
</evidence>
<evidence type="ECO:0000313" key="3">
    <source>
        <dbReference type="Proteomes" id="UP001146120"/>
    </source>
</evidence>